<evidence type="ECO:0000313" key="3">
    <source>
        <dbReference type="EMBL" id="ORY78423.1"/>
    </source>
</evidence>
<dbReference type="PANTHER" id="PTHR43283">
    <property type="entry name" value="BETA-LACTAMASE-RELATED"/>
    <property type="match status" value="1"/>
</dbReference>
<dbReference type="InParanoid" id="A0A1Y2F3L1"/>
<reference evidence="3 4" key="1">
    <citation type="submission" date="2016-07" db="EMBL/GenBank/DDBJ databases">
        <title>Pervasive Adenine N6-methylation of Active Genes in Fungi.</title>
        <authorList>
            <consortium name="DOE Joint Genome Institute"/>
            <person name="Mondo S.J."/>
            <person name="Dannebaum R.O."/>
            <person name="Kuo R.C."/>
            <person name="Labutti K."/>
            <person name="Haridas S."/>
            <person name="Kuo A."/>
            <person name="Salamov A."/>
            <person name="Ahrendt S.R."/>
            <person name="Lipzen A."/>
            <person name="Sullivan W."/>
            <person name="Andreopoulos W.B."/>
            <person name="Clum A."/>
            <person name="Lindquist E."/>
            <person name="Daum C."/>
            <person name="Ramamoorthy G.K."/>
            <person name="Gryganskyi A."/>
            <person name="Culley D."/>
            <person name="Magnuson J.K."/>
            <person name="James T.Y."/>
            <person name="O'Malley M.A."/>
            <person name="Stajich J.E."/>
            <person name="Spatafora J.W."/>
            <person name="Visel A."/>
            <person name="Grigoriev I.V."/>
        </authorList>
    </citation>
    <scope>NUCLEOTIDE SEQUENCE [LARGE SCALE GENOMIC DNA]</scope>
    <source>
        <strain evidence="3 4">62-1032</strain>
    </source>
</reference>
<keyword evidence="4" id="KW-1185">Reference proteome</keyword>
<dbReference type="InterPro" id="IPR012338">
    <property type="entry name" value="Beta-lactam/transpept-like"/>
</dbReference>
<dbReference type="STRING" id="106004.A0A1Y2F3L1"/>
<feature type="region of interest" description="Disordered" evidence="1">
    <location>
        <begin position="90"/>
        <end position="113"/>
    </location>
</feature>
<accession>A0A1Y2F3L1</accession>
<name>A0A1Y2F3L1_9BASI</name>
<dbReference type="PANTHER" id="PTHR43283:SF3">
    <property type="entry name" value="BETA-LACTAMASE FAMILY PROTEIN (AFU_ORTHOLOGUE AFUA_5G07500)"/>
    <property type="match status" value="1"/>
</dbReference>
<dbReference type="InterPro" id="IPR050789">
    <property type="entry name" value="Diverse_Enzym_Activities"/>
</dbReference>
<gene>
    <name evidence="3" type="ORF">BCR35DRAFT_305030</name>
</gene>
<feature type="domain" description="Beta-lactamase-related" evidence="2">
    <location>
        <begin position="17"/>
        <end position="236"/>
    </location>
</feature>
<proteinExistence type="predicted"/>
<dbReference type="EMBL" id="MCGR01000029">
    <property type="protein sequence ID" value="ORY78423.1"/>
    <property type="molecule type" value="Genomic_DNA"/>
</dbReference>
<dbReference type="Pfam" id="PF00144">
    <property type="entry name" value="Beta-lactamase"/>
    <property type="match status" value="1"/>
</dbReference>
<dbReference type="SUPFAM" id="SSF56601">
    <property type="entry name" value="beta-lactamase/transpeptidase-like"/>
    <property type="match status" value="1"/>
</dbReference>
<evidence type="ECO:0000256" key="1">
    <source>
        <dbReference type="SAM" id="MobiDB-lite"/>
    </source>
</evidence>
<dbReference type="InterPro" id="IPR001466">
    <property type="entry name" value="Beta-lactam-related"/>
</dbReference>
<dbReference type="Gene3D" id="3.40.710.10">
    <property type="entry name" value="DD-peptidase/beta-lactamase superfamily"/>
    <property type="match status" value="1"/>
</dbReference>
<dbReference type="OrthoDB" id="428260at2759"/>
<protein>
    <submittedName>
        <fullName evidence="3">Beta-lactamase/transpeptidase-like protein</fullName>
    </submittedName>
</protein>
<evidence type="ECO:0000259" key="2">
    <source>
        <dbReference type="Pfam" id="PF00144"/>
    </source>
</evidence>
<dbReference type="Proteomes" id="UP000193467">
    <property type="component" value="Unassembled WGS sequence"/>
</dbReference>
<organism evidence="3 4">
    <name type="scientific">Leucosporidium creatinivorum</name>
    <dbReference type="NCBI Taxonomy" id="106004"/>
    <lineage>
        <taxon>Eukaryota</taxon>
        <taxon>Fungi</taxon>
        <taxon>Dikarya</taxon>
        <taxon>Basidiomycota</taxon>
        <taxon>Pucciniomycotina</taxon>
        <taxon>Microbotryomycetes</taxon>
        <taxon>Leucosporidiales</taxon>
        <taxon>Leucosporidium</taxon>
    </lineage>
</organism>
<sequence>MVDMTVSKVGTNVAGSTRESITEIPLMYQPGKHYHYGINNDWLTLIVEEVSGLPLEAYLQQNIFQPLGIADISFIPNPSKIDMAYRPAPHTFDRGATTGPEKQHSGGSGLQGSPKSFIRILQAILDGGELDGARILKKETVEDMFRSHLSQEPEDRKRQLEELTEFAGEQDPWAFERGGMLPGSVDWGLGGLLTGLDGKSYSHGRAPNTLCWSGFGHSFWIIDREKDLTYCFWSNLIPYGSKAVFDCWREVEELLYLGAGKRD</sequence>
<comment type="caution">
    <text evidence="3">The sequence shown here is derived from an EMBL/GenBank/DDBJ whole genome shotgun (WGS) entry which is preliminary data.</text>
</comment>
<dbReference type="AlphaFoldDB" id="A0A1Y2F3L1"/>
<evidence type="ECO:0000313" key="4">
    <source>
        <dbReference type="Proteomes" id="UP000193467"/>
    </source>
</evidence>